<sequence length="59" mass="6550">MNQGWPQDGEENPSGRKINKLKMCLWSRPPSMSAMAIADNKENNHSDIQGSAELYGSTQ</sequence>
<dbReference type="HOGENOM" id="CLU_2961561_0_0_1"/>
<gene>
    <name evidence="2" type="ORF">PDE_04096</name>
</gene>
<dbReference type="EMBL" id="KB644411">
    <property type="protein sequence ID" value="EPS29147.1"/>
    <property type="molecule type" value="Genomic_DNA"/>
</dbReference>
<reference evidence="2 3" key="1">
    <citation type="journal article" date="2013" name="PLoS ONE">
        <title>Genomic and secretomic analyses reveal unique features of the lignocellulolytic enzyme system of Penicillium decumbens.</title>
        <authorList>
            <person name="Liu G."/>
            <person name="Zhang L."/>
            <person name="Wei X."/>
            <person name="Zou G."/>
            <person name="Qin Y."/>
            <person name="Ma L."/>
            <person name="Li J."/>
            <person name="Zheng H."/>
            <person name="Wang S."/>
            <person name="Wang C."/>
            <person name="Xun L."/>
            <person name="Zhao G.-P."/>
            <person name="Zhou Z."/>
            <person name="Qu Y."/>
        </authorList>
    </citation>
    <scope>NUCLEOTIDE SEQUENCE [LARGE SCALE GENOMIC DNA]</scope>
    <source>
        <strain evidence="3">114-2 / CGMCC 5302</strain>
    </source>
</reference>
<dbReference type="AlphaFoldDB" id="S8B3N9"/>
<dbReference type="Proteomes" id="UP000019376">
    <property type="component" value="Unassembled WGS sequence"/>
</dbReference>
<proteinExistence type="predicted"/>
<feature type="region of interest" description="Disordered" evidence="1">
    <location>
        <begin position="40"/>
        <end position="59"/>
    </location>
</feature>
<accession>S8B3N9</accession>
<name>S8B3N9_PENO1</name>
<keyword evidence="3" id="KW-1185">Reference proteome</keyword>
<organism evidence="2 3">
    <name type="scientific">Penicillium oxalicum (strain 114-2 / CGMCC 5302)</name>
    <name type="common">Penicillium decumbens</name>
    <dbReference type="NCBI Taxonomy" id="933388"/>
    <lineage>
        <taxon>Eukaryota</taxon>
        <taxon>Fungi</taxon>
        <taxon>Dikarya</taxon>
        <taxon>Ascomycota</taxon>
        <taxon>Pezizomycotina</taxon>
        <taxon>Eurotiomycetes</taxon>
        <taxon>Eurotiomycetidae</taxon>
        <taxon>Eurotiales</taxon>
        <taxon>Aspergillaceae</taxon>
        <taxon>Penicillium</taxon>
    </lineage>
</organism>
<evidence type="ECO:0000313" key="2">
    <source>
        <dbReference type="EMBL" id="EPS29147.1"/>
    </source>
</evidence>
<protein>
    <submittedName>
        <fullName evidence="2">Uncharacterized protein</fullName>
    </submittedName>
</protein>
<evidence type="ECO:0000256" key="1">
    <source>
        <dbReference type="SAM" id="MobiDB-lite"/>
    </source>
</evidence>
<evidence type="ECO:0000313" key="3">
    <source>
        <dbReference type="Proteomes" id="UP000019376"/>
    </source>
</evidence>